<dbReference type="CDD" id="cd07034">
    <property type="entry name" value="TPP_PYR_PFOR_IOR-alpha_like"/>
    <property type="match status" value="1"/>
</dbReference>
<gene>
    <name evidence="4" type="ORF">HPTL_2056</name>
</gene>
<dbReference type="InterPro" id="IPR029061">
    <property type="entry name" value="THDP-binding"/>
</dbReference>
<dbReference type="PANTHER" id="PTHR48084">
    <property type="entry name" value="2-OXOGLUTARATE OXIDOREDUCTASE SUBUNIT KORB-RELATED"/>
    <property type="match status" value="1"/>
</dbReference>
<organism evidence="4 5">
    <name type="scientific">Hydrogenophilus thermoluteolus</name>
    <name type="common">Pseudomonas hydrogenothermophila</name>
    <dbReference type="NCBI Taxonomy" id="297"/>
    <lineage>
        <taxon>Bacteria</taxon>
        <taxon>Pseudomonadati</taxon>
        <taxon>Pseudomonadota</taxon>
        <taxon>Hydrogenophilia</taxon>
        <taxon>Hydrogenophilales</taxon>
        <taxon>Hydrogenophilaceae</taxon>
        <taxon>Hydrogenophilus</taxon>
    </lineage>
</organism>
<dbReference type="InterPro" id="IPR002880">
    <property type="entry name" value="Pyrv_Fd/Flavodoxin_OxRdtase_N"/>
</dbReference>
<evidence type="ECO:0000259" key="3">
    <source>
        <dbReference type="Pfam" id="PF20169"/>
    </source>
</evidence>
<evidence type="ECO:0000256" key="1">
    <source>
        <dbReference type="ARBA" id="ARBA00023002"/>
    </source>
</evidence>
<reference evidence="4 5" key="1">
    <citation type="submission" date="2018-04" db="EMBL/GenBank/DDBJ databases">
        <title>Complete genome sequence of Hydrogenophilus thermoluteolus TH-1.</title>
        <authorList>
            <person name="Arai H."/>
        </authorList>
    </citation>
    <scope>NUCLEOTIDE SEQUENCE [LARGE SCALE GENOMIC DNA]</scope>
    <source>
        <strain evidence="4 5">TH-1</strain>
    </source>
</reference>
<keyword evidence="4" id="KW-0670">Pyruvate</keyword>
<dbReference type="InterPro" id="IPR009014">
    <property type="entry name" value="Transketo_C/PFOR_II"/>
</dbReference>
<evidence type="ECO:0000259" key="2">
    <source>
        <dbReference type="Pfam" id="PF01558"/>
    </source>
</evidence>
<feature type="domain" description="DUF6537" evidence="3">
    <location>
        <begin position="957"/>
        <end position="1174"/>
    </location>
</feature>
<dbReference type="Pfam" id="PF01558">
    <property type="entry name" value="POR"/>
    <property type="match status" value="1"/>
</dbReference>
<dbReference type="SUPFAM" id="SSF52518">
    <property type="entry name" value="Thiamin diphosphate-binding fold (THDP-binding)"/>
    <property type="match status" value="2"/>
</dbReference>
<dbReference type="EMBL" id="AP018558">
    <property type="protein sequence ID" value="BBD78310.1"/>
    <property type="molecule type" value="Genomic_DNA"/>
</dbReference>
<feature type="domain" description="Pyruvate/ketoisovalerate oxidoreductase catalytic" evidence="2">
    <location>
        <begin position="744"/>
        <end position="929"/>
    </location>
</feature>
<dbReference type="SUPFAM" id="SSF52922">
    <property type="entry name" value="TK C-terminal domain-like"/>
    <property type="match status" value="1"/>
</dbReference>
<keyword evidence="1" id="KW-0560">Oxidoreductase</keyword>
<keyword evidence="5" id="KW-1185">Reference proteome</keyword>
<dbReference type="Pfam" id="PF20169">
    <property type="entry name" value="DUF6537"/>
    <property type="match status" value="1"/>
</dbReference>
<dbReference type="InterPro" id="IPR046667">
    <property type="entry name" value="DUF6537"/>
</dbReference>
<dbReference type="NCBIfam" id="NF009588">
    <property type="entry name" value="PRK13029.1"/>
    <property type="match status" value="1"/>
</dbReference>
<dbReference type="InterPro" id="IPR051457">
    <property type="entry name" value="2-oxoacid:Fd_oxidoreductase"/>
</dbReference>
<dbReference type="GO" id="GO:0016903">
    <property type="term" value="F:oxidoreductase activity, acting on the aldehyde or oxo group of donors"/>
    <property type="evidence" value="ECO:0007669"/>
    <property type="project" value="InterPro"/>
</dbReference>
<dbReference type="AlphaFoldDB" id="A0A2Z6E137"/>
<dbReference type="Gene3D" id="3.40.50.970">
    <property type="match status" value="1"/>
</dbReference>
<proteinExistence type="predicted"/>
<evidence type="ECO:0000313" key="5">
    <source>
        <dbReference type="Proteomes" id="UP000262004"/>
    </source>
</evidence>
<name>A0A2Z6E137_HYDTE</name>
<sequence length="1189" mass="131598">MNAPIGQLALARYTLDDRYRERRVFLTGTQALVRLLINQKIRDQAAGLNTAGFVSGYRGSPLGGLDKELWRAQAFLRDHAIVFQPGVNEDLAATAVWGTQQVGLFPGARYDGVFALWYGKGPGVDRSGDVLRHGNAAGTSPHGGVLVVAGDDHAAKSSTLPHQTDHIFKAVMMPVLAPANVQEYLDYGIHGYALSRYSGCWVAFKAVADTVESAASVDADPFRVTVTIPTDFPMPPGGLNIRWPDPPRVQEERLLHHKLYAALAYARANELNRIVIEPERPRLGIITSGKSYLDVLQALEDLGIDAERAKAIGIRLMKVGMVWPLEADAVRRFADGLEEILVVEEKRQLIEYQLKEELYNWREDVRPRVVGKFDEKGEWAHLVRPDGTVDHGEWLLPAAGELTPAMIARAIGNRLARWYDSPEMRARLEWIAQKEAALARLPLHAERLPTFCPGCPHNTSTRVPEGSRAVAGIGCHYMVTWMPERHTSTFTQMGGEGVPWVGQAPFTETRHIFANLGDGTYYHSGILAIRQCIAAGVNITFKILYNDAVAMTGGQPVDGPLTVPMIVAQLKAEGVHNLVIVTDGTPRAYGPADVDHVPIRHRKELDAIQREFRALPGVSAIIYDQTCAAEKRRRRKRKQFPDPPRRLFIHPEVCEGCGDCGEVSNCVAVWPLETEFGRKRQIDQSSCNKDYSCADGFCPSFLVLENAQLKKGEALAGDDDWPLPPEPGVPALDRPWNLLVTGVGGTGVVTIGALIGMAAHLEGKGVTTLDMTGLAQKGGAVFSHIRLAATPERITAARIAAGEADAVIGGDLIVTASDEALAKMTVGRTRVVVNTAETPTLEFTRNPDWQFPRERLLAQIGEAIGGAPFAFDATQLATRLMGDALFTNAFLLGYAWQQGWVPVSEAALLRAIELNGVAVAANQKAFLWGRRAAVDLDAVRAFAHSEPKGILRLSQTLDEMIARRVAHLTRYQNARYAERYRERVERIRVAERALRQKAGQALPDSASETPDDLPLTATVAREYHRLLAIKDEYEVARLWSSPEVWQQLTETFEPGFTPKFLLAPPFLAKPDPLTGRIEKRTYGPWLRRVFPWLARLKFLRGTPFDPFGQSEERRWERKLIRLYESDLAEIADQLRSDRATLDLLSRAEALARWPRTVRGFGHVKRRHGEAALAARERAREALRNGNTAT</sequence>
<accession>A0A2Z6E137</accession>
<dbReference type="CDD" id="cd02008">
    <property type="entry name" value="TPP_IOR_alpha"/>
    <property type="match status" value="1"/>
</dbReference>
<dbReference type="NCBIfam" id="NF009589">
    <property type="entry name" value="PRK13030.1"/>
    <property type="match status" value="1"/>
</dbReference>
<protein>
    <submittedName>
        <fullName evidence="4">Indolepyruvate ferredoxin oxidoreductase</fullName>
    </submittedName>
</protein>
<evidence type="ECO:0000313" key="4">
    <source>
        <dbReference type="EMBL" id="BBD78310.1"/>
    </source>
</evidence>
<dbReference type="RefSeq" id="WP_119335949.1">
    <property type="nucleotide sequence ID" value="NZ_AP018558.1"/>
</dbReference>
<dbReference type="PANTHER" id="PTHR48084:SF3">
    <property type="entry name" value="SUBUNIT OF PYRUVATE:FLAVODOXIN OXIDOREDUCTASE"/>
    <property type="match status" value="1"/>
</dbReference>
<dbReference type="Proteomes" id="UP000262004">
    <property type="component" value="Chromosome"/>
</dbReference>
<dbReference type="InterPro" id="IPR002869">
    <property type="entry name" value="Pyrv_flavodox_OxRed_cen"/>
</dbReference>
<dbReference type="OrthoDB" id="9803617at2"/>
<dbReference type="Gene3D" id="3.40.920.10">
    <property type="entry name" value="Pyruvate-ferredoxin oxidoreductase, PFOR, domain III"/>
    <property type="match status" value="1"/>
</dbReference>
<dbReference type="SUPFAM" id="SSF53323">
    <property type="entry name" value="Pyruvate-ferredoxin oxidoreductase, PFOR, domain III"/>
    <property type="match status" value="1"/>
</dbReference>
<dbReference type="KEGG" id="htl:HPTL_2056"/>
<dbReference type="InterPro" id="IPR019752">
    <property type="entry name" value="Pyrv/ketoisovalerate_OxRed_cat"/>
</dbReference>